<reference evidence="3" key="3">
    <citation type="submission" date="2019-06" db="EMBL/GenBank/DDBJ databases">
        <authorList>
            <person name="Poynton C."/>
            <person name="Hasenbein S."/>
            <person name="Benoit J.B."/>
            <person name="Sepulveda M.S."/>
            <person name="Poelchau M.F."/>
            <person name="Murali S.C."/>
            <person name="Chen S."/>
            <person name="Glastad K.M."/>
            <person name="Werren J.H."/>
            <person name="Vineis J.H."/>
            <person name="Bowen J.L."/>
            <person name="Friedrich M."/>
            <person name="Jones J."/>
            <person name="Robertson H.M."/>
            <person name="Feyereisen R."/>
            <person name="Mechler-Hickson A."/>
            <person name="Mathers N."/>
            <person name="Lee C.E."/>
            <person name="Colbourne J.K."/>
            <person name="Biales A."/>
            <person name="Johnston J.S."/>
            <person name="Wellborn G.A."/>
            <person name="Rosendale A.J."/>
            <person name="Cridge A.G."/>
            <person name="Munoz-Torres M.C."/>
            <person name="Bain P.A."/>
            <person name="Manny A.R."/>
            <person name="Major K.M."/>
            <person name="Lambert F.N."/>
            <person name="Vulpe C.D."/>
            <person name="Tuck P."/>
            <person name="Blalock B.J."/>
            <person name="Lin Y.-Y."/>
            <person name="Smith M.E."/>
            <person name="Ochoa-Acuna H."/>
            <person name="Chen M.-J.M."/>
            <person name="Childers C.P."/>
            <person name="Qu J."/>
            <person name="Dugan S."/>
            <person name="Lee S.L."/>
            <person name="Chao H."/>
            <person name="Dinh H."/>
            <person name="Han Y."/>
            <person name="Doddapaneni H."/>
            <person name="Worley K.C."/>
            <person name="Muzny D.M."/>
            <person name="Gibbs R.A."/>
            <person name="Richards S."/>
        </authorList>
    </citation>
    <scope>NUCLEOTIDE SEQUENCE</scope>
    <source>
        <strain evidence="3">HAZT.00-mixed</strain>
        <tissue evidence="3">Whole organism</tissue>
    </source>
</reference>
<comment type="similarity">
    <text evidence="1">Belongs to the metallo-beta-lactamase superfamily. RNA-metabolizing metallo-beta-lactamase-like family. CPSF2/YSH1 subfamily.</text>
</comment>
<gene>
    <name evidence="3" type="ORF">HAZT_HAZT003009</name>
</gene>
<dbReference type="PANTHER" id="PTHR45922">
    <property type="entry name" value="CLEAVAGE AND POLYADENYLATION SPECIFICITY FACTOR SUBUNIT 2"/>
    <property type="match status" value="1"/>
</dbReference>
<evidence type="ECO:0000313" key="3">
    <source>
        <dbReference type="EMBL" id="KAA0189202.1"/>
    </source>
</evidence>
<dbReference type="InterPro" id="IPR001279">
    <property type="entry name" value="Metallo-B-lactamas"/>
</dbReference>
<feature type="non-terminal residue" evidence="3">
    <location>
        <position position="97"/>
    </location>
</feature>
<dbReference type="AlphaFoldDB" id="A0A6A0GV21"/>
<evidence type="ECO:0000259" key="2">
    <source>
        <dbReference type="Pfam" id="PF16661"/>
    </source>
</evidence>
<dbReference type="EMBL" id="JQDR03013728">
    <property type="protein sequence ID" value="KAA0189202.1"/>
    <property type="molecule type" value="Genomic_DNA"/>
</dbReference>
<dbReference type="Proteomes" id="UP000711488">
    <property type="component" value="Unassembled WGS sequence"/>
</dbReference>
<dbReference type="Pfam" id="PF16661">
    <property type="entry name" value="Lactamase_B_6"/>
    <property type="match status" value="1"/>
</dbReference>
<dbReference type="OrthoDB" id="64353at2759"/>
<feature type="domain" description="Metallo-beta-lactamase" evidence="2">
    <location>
        <begin position="22"/>
        <end position="97"/>
    </location>
</feature>
<proteinExistence type="inferred from homology"/>
<reference evidence="3" key="2">
    <citation type="journal article" date="2018" name="Environ. Sci. Technol.">
        <title>The Toxicogenome of Hyalella azteca: A Model for Sediment Ecotoxicology and Evolutionary Toxicology.</title>
        <authorList>
            <person name="Poynton H.C."/>
            <person name="Hasenbein S."/>
            <person name="Benoit J.B."/>
            <person name="Sepulveda M.S."/>
            <person name="Poelchau M.F."/>
            <person name="Hughes D.S.T."/>
            <person name="Murali S.C."/>
            <person name="Chen S."/>
            <person name="Glastad K.M."/>
            <person name="Goodisman M.A.D."/>
            <person name="Werren J.H."/>
            <person name="Vineis J.H."/>
            <person name="Bowen J.L."/>
            <person name="Friedrich M."/>
            <person name="Jones J."/>
            <person name="Robertson H.M."/>
            <person name="Feyereisen R."/>
            <person name="Mechler-Hickson A."/>
            <person name="Mathers N."/>
            <person name="Lee C.E."/>
            <person name="Colbourne J.K."/>
            <person name="Biales A."/>
            <person name="Johnston J.S."/>
            <person name="Wellborn G.A."/>
            <person name="Rosendale A.J."/>
            <person name="Cridge A.G."/>
            <person name="Munoz-Torres M.C."/>
            <person name="Bain P.A."/>
            <person name="Manny A.R."/>
            <person name="Major K.M."/>
            <person name="Lambert F.N."/>
            <person name="Vulpe C.D."/>
            <person name="Tuck P."/>
            <person name="Blalock B.J."/>
            <person name="Lin Y.Y."/>
            <person name="Smith M.E."/>
            <person name="Ochoa-Acuna H."/>
            <person name="Chen M.M."/>
            <person name="Childers C.P."/>
            <person name="Qu J."/>
            <person name="Dugan S."/>
            <person name="Lee S.L."/>
            <person name="Chao H."/>
            <person name="Dinh H."/>
            <person name="Han Y."/>
            <person name="Doddapaneni H."/>
            <person name="Worley K.C."/>
            <person name="Muzny D.M."/>
            <person name="Gibbs R.A."/>
            <person name="Richards S."/>
        </authorList>
    </citation>
    <scope>NUCLEOTIDE SEQUENCE</scope>
    <source>
        <strain evidence="3">HAZT.00-mixed</strain>
        <tissue evidence="3">Whole organism</tissue>
    </source>
</reference>
<keyword evidence="1" id="KW-0694">RNA-binding</keyword>
<dbReference type="GO" id="GO:0003723">
    <property type="term" value="F:RNA binding"/>
    <property type="evidence" value="ECO:0007669"/>
    <property type="project" value="UniProtKB-KW"/>
</dbReference>
<evidence type="ECO:0000256" key="1">
    <source>
        <dbReference type="RuleBase" id="RU365006"/>
    </source>
</evidence>
<comment type="subcellular location">
    <subcellularLocation>
        <location evidence="1">Nucleus</location>
    </subcellularLocation>
</comment>
<dbReference type="GO" id="GO:0005847">
    <property type="term" value="C:mRNA cleavage and polyadenylation specificity factor complex"/>
    <property type="evidence" value="ECO:0007669"/>
    <property type="project" value="InterPro"/>
</dbReference>
<dbReference type="GO" id="GO:0006398">
    <property type="term" value="P:mRNA 3'-end processing by stem-loop binding and cleavage"/>
    <property type="evidence" value="ECO:0007669"/>
    <property type="project" value="InterPro"/>
</dbReference>
<sequence length="97" mass="10985">MSSIVKFEGIWGVGSETPHCYLLTVDDFTFLLDCGWDEKFDKDYIDRLSKAINHVDCVLLSFPDPLHLGAFPYLVGKCQLSCPVYATIPVYKNGQMF</sequence>
<accession>A0A6A0GV21</accession>
<keyword evidence="1" id="KW-0507">mRNA processing</keyword>
<comment type="caution">
    <text evidence="3">The sequence shown here is derived from an EMBL/GenBank/DDBJ whole genome shotgun (WGS) entry which is preliminary data.</text>
</comment>
<keyword evidence="1" id="KW-0539">Nucleus</keyword>
<dbReference type="InterPro" id="IPR036866">
    <property type="entry name" value="RibonucZ/Hydroxyglut_hydro"/>
</dbReference>
<reference evidence="3" key="1">
    <citation type="submission" date="2014-08" db="EMBL/GenBank/DDBJ databases">
        <authorList>
            <person name="Murali S."/>
            <person name="Richards S."/>
            <person name="Bandaranaike D."/>
            <person name="Bellair M."/>
            <person name="Blankenburg K."/>
            <person name="Chao H."/>
            <person name="Dinh H."/>
            <person name="Doddapaneni H."/>
            <person name="Dugan-Rocha S."/>
            <person name="Elkadiri S."/>
            <person name="Gnanaolivu R."/>
            <person name="Hughes D."/>
            <person name="Lee S."/>
            <person name="Li M."/>
            <person name="Ming W."/>
            <person name="Munidasa M."/>
            <person name="Muniz J."/>
            <person name="Nguyen L."/>
            <person name="Osuji N."/>
            <person name="Pu L.-L."/>
            <person name="Puazo M."/>
            <person name="Skinner E."/>
            <person name="Qu C."/>
            <person name="Quiroz J."/>
            <person name="Raj R."/>
            <person name="Weissenberger G."/>
            <person name="Xin Y."/>
            <person name="Zou X."/>
            <person name="Han Y."/>
            <person name="Worley K."/>
            <person name="Muzny D."/>
            <person name="Gibbs R."/>
        </authorList>
    </citation>
    <scope>NUCLEOTIDE SEQUENCE</scope>
    <source>
        <strain evidence="3">HAZT.00-mixed</strain>
        <tissue evidence="3">Whole organism</tissue>
    </source>
</reference>
<protein>
    <recommendedName>
        <fullName evidence="1">Cleavage and polyadenylation specificity factor subunit 2</fullName>
    </recommendedName>
    <alternativeName>
        <fullName evidence="1">Cleavage and polyadenylation specificity factor 100 kDa subunit</fullName>
    </alternativeName>
</protein>
<organism evidence="3">
    <name type="scientific">Hyalella azteca</name>
    <name type="common">Amphipod</name>
    <dbReference type="NCBI Taxonomy" id="294128"/>
    <lineage>
        <taxon>Eukaryota</taxon>
        <taxon>Metazoa</taxon>
        <taxon>Ecdysozoa</taxon>
        <taxon>Arthropoda</taxon>
        <taxon>Crustacea</taxon>
        <taxon>Multicrustacea</taxon>
        <taxon>Malacostraca</taxon>
        <taxon>Eumalacostraca</taxon>
        <taxon>Peracarida</taxon>
        <taxon>Amphipoda</taxon>
        <taxon>Senticaudata</taxon>
        <taxon>Talitrida</taxon>
        <taxon>Talitroidea</taxon>
        <taxon>Hyalellidae</taxon>
        <taxon>Hyalella</taxon>
    </lineage>
</organism>
<dbReference type="InterPro" id="IPR027075">
    <property type="entry name" value="CPSF2"/>
</dbReference>
<dbReference type="PANTHER" id="PTHR45922:SF1">
    <property type="entry name" value="CLEAVAGE AND POLYADENYLATION SPECIFICITY FACTOR SUBUNIT 2"/>
    <property type="match status" value="1"/>
</dbReference>
<dbReference type="Gene3D" id="3.60.15.10">
    <property type="entry name" value="Ribonuclease Z/Hydroxyacylglutathione hydrolase-like"/>
    <property type="match status" value="1"/>
</dbReference>
<dbReference type="SUPFAM" id="SSF56281">
    <property type="entry name" value="Metallo-hydrolase/oxidoreductase"/>
    <property type="match status" value="1"/>
</dbReference>
<name>A0A6A0GV21_HYAAZ</name>